<dbReference type="Pfam" id="PF11069">
    <property type="entry name" value="CFAP298"/>
    <property type="match status" value="1"/>
</dbReference>
<reference evidence="2" key="1">
    <citation type="submission" date="2025-08" db="UniProtKB">
        <authorList>
            <consortium name="Ensembl"/>
        </authorList>
    </citation>
    <scope>IDENTIFICATION</scope>
</reference>
<name>A0A8C3FFL5_CHRPI</name>
<accession>A0A8C3FFL5</accession>
<sequence length="155" mass="17564">VSSGVTGSKSRVTNISWLLGKSKQVQANVCVNMEMVKDALDQLRGAVMIVYPMGLPPHDPIRMEFEDKEDLSGTHAGLEVIEESEAQLWWAAKELKRTNKLSDFVGKNEKTKIIVKIQKKLEENDDDSYLNSEWADSHALKRQFHGVKDIKWGPR</sequence>
<evidence type="ECO:0000256" key="1">
    <source>
        <dbReference type="ARBA" id="ARBA00009619"/>
    </source>
</evidence>
<dbReference type="Proteomes" id="UP000694380">
    <property type="component" value="Unplaced"/>
</dbReference>
<gene>
    <name evidence="2" type="primary">CFAP298</name>
</gene>
<dbReference type="AlphaFoldDB" id="A0A8C3FFL5"/>
<organism evidence="2 3">
    <name type="scientific">Chrysemys picta bellii</name>
    <name type="common">Western painted turtle</name>
    <name type="synonym">Emys bellii</name>
    <dbReference type="NCBI Taxonomy" id="8478"/>
    <lineage>
        <taxon>Eukaryota</taxon>
        <taxon>Metazoa</taxon>
        <taxon>Chordata</taxon>
        <taxon>Craniata</taxon>
        <taxon>Vertebrata</taxon>
        <taxon>Euteleostomi</taxon>
        <taxon>Archelosauria</taxon>
        <taxon>Testudinata</taxon>
        <taxon>Testudines</taxon>
        <taxon>Cryptodira</taxon>
        <taxon>Durocryptodira</taxon>
        <taxon>Testudinoidea</taxon>
        <taxon>Emydidae</taxon>
        <taxon>Chrysemys</taxon>
    </lineage>
</organism>
<dbReference type="PANTHER" id="PTHR13238:SF0">
    <property type="entry name" value="CILIA- AND FLAGELLA-ASSOCIATED PROTEIN 298"/>
    <property type="match status" value="1"/>
</dbReference>
<reference evidence="2" key="2">
    <citation type="submission" date="2025-09" db="UniProtKB">
        <authorList>
            <consortium name="Ensembl"/>
        </authorList>
    </citation>
    <scope>IDENTIFICATION</scope>
</reference>
<dbReference type="PANTHER" id="PTHR13238">
    <property type="entry name" value="PROTEIN C21ORF59"/>
    <property type="match status" value="1"/>
</dbReference>
<protein>
    <submittedName>
        <fullName evidence="2">Cilia and flagella associated protein 298</fullName>
    </submittedName>
</protein>
<evidence type="ECO:0000313" key="2">
    <source>
        <dbReference type="Ensembl" id="ENSCPBP00000008217.1"/>
    </source>
</evidence>
<comment type="similarity">
    <text evidence="1">Belongs to the CFAP298 family.</text>
</comment>
<keyword evidence="3" id="KW-1185">Reference proteome</keyword>
<evidence type="ECO:0000313" key="3">
    <source>
        <dbReference type="Proteomes" id="UP000694380"/>
    </source>
</evidence>
<dbReference type="GO" id="GO:0003352">
    <property type="term" value="P:regulation of cilium movement"/>
    <property type="evidence" value="ECO:0007669"/>
    <property type="project" value="InterPro"/>
</dbReference>
<dbReference type="GeneTree" id="ENSGT00390000006278"/>
<proteinExistence type="inferred from homology"/>
<dbReference type="Ensembl" id="ENSCPBT00000009894.1">
    <property type="protein sequence ID" value="ENSCPBP00000008217.1"/>
    <property type="gene ID" value="ENSCPBG00000006417.1"/>
</dbReference>
<dbReference type="InterPro" id="IPR021298">
    <property type="entry name" value="CFAP298"/>
</dbReference>